<keyword evidence="1" id="KW-0175">Coiled coil</keyword>
<dbReference type="AlphaFoldDB" id="A0AAN6NIC2"/>
<protein>
    <submittedName>
        <fullName evidence="3">Uncharacterized protein</fullName>
    </submittedName>
</protein>
<evidence type="ECO:0000256" key="2">
    <source>
        <dbReference type="SAM" id="MobiDB-lite"/>
    </source>
</evidence>
<accession>A0AAN6NIC2</accession>
<organism evidence="3 4">
    <name type="scientific">Diplogelasinospora grovesii</name>
    <dbReference type="NCBI Taxonomy" id="303347"/>
    <lineage>
        <taxon>Eukaryota</taxon>
        <taxon>Fungi</taxon>
        <taxon>Dikarya</taxon>
        <taxon>Ascomycota</taxon>
        <taxon>Pezizomycotina</taxon>
        <taxon>Sordariomycetes</taxon>
        <taxon>Sordariomycetidae</taxon>
        <taxon>Sordariales</taxon>
        <taxon>Diplogelasinosporaceae</taxon>
        <taxon>Diplogelasinospora</taxon>
    </lineage>
</organism>
<comment type="caution">
    <text evidence="3">The sequence shown here is derived from an EMBL/GenBank/DDBJ whole genome shotgun (WGS) entry which is preliminary data.</text>
</comment>
<reference evidence="4" key="1">
    <citation type="journal article" date="2023" name="Mol. Phylogenet. Evol.">
        <title>Genome-scale phylogeny and comparative genomics of the fungal order Sordariales.</title>
        <authorList>
            <person name="Hensen N."/>
            <person name="Bonometti L."/>
            <person name="Westerberg I."/>
            <person name="Brannstrom I.O."/>
            <person name="Guillou S."/>
            <person name="Cros-Aarteil S."/>
            <person name="Calhoun S."/>
            <person name="Haridas S."/>
            <person name="Kuo A."/>
            <person name="Mondo S."/>
            <person name="Pangilinan J."/>
            <person name="Riley R."/>
            <person name="LaButti K."/>
            <person name="Andreopoulos B."/>
            <person name="Lipzen A."/>
            <person name="Chen C."/>
            <person name="Yan M."/>
            <person name="Daum C."/>
            <person name="Ng V."/>
            <person name="Clum A."/>
            <person name="Steindorff A."/>
            <person name="Ohm R.A."/>
            <person name="Martin F."/>
            <person name="Silar P."/>
            <person name="Natvig D.O."/>
            <person name="Lalanne C."/>
            <person name="Gautier V."/>
            <person name="Ament-Velasquez S.L."/>
            <person name="Kruys A."/>
            <person name="Hutchinson M.I."/>
            <person name="Powell A.J."/>
            <person name="Barry K."/>
            <person name="Miller A.N."/>
            <person name="Grigoriev I.V."/>
            <person name="Debuchy R."/>
            <person name="Gladieux P."/>
            <person name="Hiltunen Thoren M."/>
            <person name="Johannesson H."/>
        </authorList>
    </citation>
    <scope>NUCLEOTIDE SEQUENCE [LARGE SCALE GENOMIC DNA]</scope>
    <source>
        <strain evidence="4">CBS 340.73</strain>
    </source>
</reference>
<feature type="non-terminal residue" evidence="3">
    <location>
        <position position="376"/>
    </location>
</feature>
<name>A0AAN6NIC2_9PEZI</name>
<feature type="coiled-coil region" evidence="1">
    <location>
        <begin position="63"/>
        <end position="100"/>
    </location>
</feature>
<proteinExistence type="predicted"/>
<dbReference type="EMBL" id="MU853754">
    <property type="protein sequence ID" value="KAK3945674.1"/>
    <property type="molecule type" value="Genomic_DNA"/>
</dbReference>
<evidence type="ECO:0000313" key="4">
    <source>
        <dbReference type="Proteomes" id="UP001303473"/>
    </source>
</evidence>
<gene>
    <name evidence="3" type="ORF">QBC46DRAFT_249661</name>
</gene>
<feature type="compositionally biased region" description="Low complexity" evidence="2">
    <location>
        <begin position="13"/>
        <end position="23"/>
    </location>
</feature>
<feature type="compositionally biased region" description="Basic and acidic residues" evidence="2">
    <location>
        <begin position="24"/>
        <end position="39"/>
    </location>
</feature>
<feature type="region of interest" description="Disordered" evidence="2">
    <location>
        <begin position="1"/>
        <end position="50"/>
    </location>
</feature>
<sequence length="376" mass="43487">MTPTRGDCPATPNSASGSSNIGSADKEPNENINRQDHHPSASGGAAAFKCPRPQCNRRENILRHEVEVQAQRLREQAEEIRKLKAEIEELTVRHKKVHERNLEKGEPGYSEVYRICCKEENMSTTLKWVHPDIKFVPPSRSAREGQLVHALSRLDPFVKPNSIPSTDELRLQGRSGLKNVFFWGKRECSITRDCHYPNDTLRILLVSKRFHFIGVHCFYGLNTFAFSSLGELDRFCQGIGWARVDRLQHLELTLRGNQYLTAQPRNNDGKGRSPFSRRIFALSYLPECHRLRTLVVHLNETGRDYMRRRYETKERVFDFMVAKTDGQPNNRLTRCLRSVQGMDYIHTLRSMTVLRFYDLTQTVNTGERVPVKDWSF</sequence>
<dbReference type="Proteomes" id="UP001303473">
    <property type="component" value="Unassembled WGS sequence"/>
</dbReference>
<keyword evidence="4" id="KW-1185">Reference proteome</keyword>
<evidence type="ECO:0000256" key="1">
    <source>
        <dbReference type="SAM" id="Coils"/>
    </source>
</evidence>
<evidence type="ECO:0000313" key="3">
    <source>
        <dbReference type="EMBL" id="KAK3945674.1"/>
    </source>
</evidence>